<dbReference type="PANTHER" id="PTHR33452:SF1">
    <property type="entry name" value="INNER MEMBRANE PROTEIN YPHA-RELATED"/>
    <property type="match status" value="1"/>
</dbReference>
<keyword evidence="3" id="KW-1003">Cell membrane</keyword>
<dbReference type="InterPro" id="IPR032808">
    <property type="entry name" value="DoxX"/>
</dbReference>
<dbReference type="Pfam" id="PF07681">
    <property type="entry name" value="DoxX"/>
    <property type="match status" value="1"/>
</dbReference>
<feature type="transmembrane region" description="Helical" evidence="7">
    <location>
        <begin position="12"/>
        <end position="31"/>
    </location>
</feature>
<evidence type="ECO:0000256" key="5">
    <source>
        <dbReference type="ARBA" id="ARBA00022989"/>
    </source>
</evidence>
<proteinExistence type="inferred from homology"/>
<dbReference type="EMBL" id="JACTUZ010000040">
    <property type="protein sequence ID" value="MBC9177523.1"/>
    <property type="molecule type" value="Genomic_DNA"/>
</dbReference>
<feature type="transmembrane region" description="Helical" evidence="7">
    <location>
        <begin position="109"/>
        <end position="128"/>
    </location>
</feature>
<dbReference type="RefSeq" id="WP_187778643.1">
    <property type="nucleotide sequence ID" value="NZ_JACTUZ010000040.1"/>
</dbReference>
<gene>
    <name evidence="8" type="ORF">IBL25_11290</name>
</gene>
<evidence type="ECO:0000256" key="4">
    <source>
        <dbReference type="ARBA" id="ARBA00022692"/>
    </source>
</evidence>
<dbReference type="InterPro" id="IPR051907">
    <property type="entry name" value="DoxX-like_oxidoreductase"/>
</dbReference>
<evidence type="ECO:0000256" key="2">
    <source>
        <dbReference type="ARBA" id="ARBA00006679"/>
    </source>
</evidence>
<organism evidence="8 9">
    <name type="scientific">Pseudoroseomonas ludipueritiae</name>
    <dbReference type="NCBI Taxonomy" id="198093"/>
    <lineage>
        <taxon>Bacteria</taxon>
        <taxon>Pseudomonadati</taxon>
        <taxon>Pseudomonadota</taxon>
        <taxon>Alphaproteobacteria</taxon>
        <taxon>Acetobacterales</taxon>
        <taxon>Acetobacteraceae</taxon>
        <taxon>Pseudoroseomonas</taxon>
    </lineage>
</organism>
<keyword evidence="6 7" id="KW-0472">Membrane</keyword>
<protein>
    <submittedName>
        <fullName evidence="8">DoxX family protein</fullName>
    </submittedName>
</protein>
<evidence type="ECO:0000256" key="1">
    <source>
        <dbReference type="ARBA" id="ARBA00004651"/>
    </source>
</evidence>
<evidence type="ECO:0000256" key="7">
    <source>
        <dbReference type="SAM" id="Phobius"/>
    </source>
</evidence>
<comment type="caution">
    <text evidence="8">The sequence shown here is derived from an EMBL/GenBank/DDBJ whole genome shotgun (WGS) entry which is preliminary data.</text>
</comment>
<feature type="transmembrane region" description="Helical" evidence="7">
    <location>
        <begin position="79"/>
        <end position="97"/>
    </location>
</feature>
<keyword evidence="5 7" id="KW-1133">Transmembrane helix</keyword>
<dbReference type="PANTHER" id="PTHR33452">
    <property type="entry name" value="OXIDOREDUCTASE CATD-RELATED"/>
    <property type="match status" value="1"/>
</dbReference>
<evidence type="ECO:0000256" key="3">
    <source>
        <dbReference type="ARBA" id="ARBA00022475"/>
    </source>
</evidence>
<evidence type="ECO:0000313" key="9">
    <source>
        <dbReference type="Proteomes" id="UP000603940"/>
    </source>
</evidence>
<comment type="subcellular location">
    <subcellularLocation>
        <location evidence="1">Cell membrane</location>
        <topology evidence="1">Multi-pass membrane protein</topology>
    </subcellularLocation>
</comment>
<evidence type="ECO:0000256" key="6">
    <source>
        <dbReference type="ARBA" id="ARBA00023136"/>
    </source>
</evidence>
<dbReference type="Proteomes" id="UP000603940">
    <property type="component" value="Unassembled WGS sequence"/>
</dbReference>
<name>A0ABR7R774_9PROT</name>
<feature type="transmembrane region" description="Helical" evidence="7">
    <location>
        <begin position="51"/>
        <end position="72"/>
    </location>
</feature>
<evidence type="ECO:0000313" key="8">
    <source>
        <dbReference type="EMBL" id="MBC9177523.1"/>
    </source>
</evidence>
<sequence length="144" mass="15021">MNDNRFAPYATLLLRVGLGILFLAHGFYMKVLTFGLAGTMGYFGSLGYPPVFGAIVALAETAAGIALILGVWTRLVSLLTLPILIGAAVQHAGNGWVFSNAGGGWEFPVFWIVLMLVQAGLGAGAHALDLSRLLGRGATMSQAA</sequence>
<keyword evidence="9" id="KW-1185">Reference proteome</keyword>
<reference evidence="8 9" key="1">
    <citation type="journal article" date="2009" name="Int. J. Syst. Evol. Microbiol.">
        <title>Transfer of Teichococcus ludipueritiae and Muricoccus roseus to the genus Roseomonas, as Roseomonas ludipueritiae comb. nov. and Roseomonas rosea comb. nov., respectively, and emended description of the genus Roseomonas.</title>
        <authorList>
            <person name="Sanchez-Porro C."/>
            <person name="Gallego V."/>
            <person name="Busse H.J."/>
            <person name="Kampfer P."/>
            <person name="Ventosa A."/>
        </authorList>
    </citation>
    <scope>NUCLEOTIDE SEQUENCE [LARGE SCALE GENOMIC DNA]</scope>
    <source>
        <strain evidence="8 9">DSM 14915</strain>
    </source>
</reference>
<comment type="similarity">
    <text evidence="2">Belongs to the DoxX family.</text>
</comment>
<accession>A0ABR7R774</accession>
<keyword evidence="4 7" id="KW-0812">Transmembrane</keyword>